<evidence type="ECO:0000313" key="3">
    <source>
        <dbReference type="Proteomes" id="UP000203589"/>
    </source>
</evidence>
<dbReference type="RefSeq" id="WP_094035739.1">
    <property type="nucleotide sequence ID" value="NZ_CP022540.1"/>
</dbReference>
<protein>
    <submittedName>
        <fullName evidence="2">Uncharacterized protein</fullName>
    </submittedName>
</protein>
<keyword evidence="1" id="KW-0732">Signal</keyword>
<dbReference type="AlphaFoldDB" id="A0A222E6R6"/>
<evidence type="ECO:0000256" key="1">
    <source>
        <dbReference type="SAM" id="SignalP"/>
    </source>
</evidence>
<reference evidence="2 3" key="1">
    <citation type="submission" date="2017-07" db="EMBL/GenBank/DDBJ databases">
        <title>Genome Sequence of Antarctobacter heliothermus Strain SMS3 Isolated from a culture of the Diatom Skeletonema marinoi.</title>
        <authorList>
            <person name="Topel M."/>
            <person name="Pinder M.I.M."/>
            <person name="Johansson O.N."/>
            <person name="Kourtchenko O."/>
            <person name="Godhe A."/>
            <person name="Clarke A.K."/>
        </authorList>
    </citation>
    <scope>NUCLEOTIDE SEQUENCE [LARGE SCALE GENOMIC DNA]</scope>
    <source>
        <strain evidence="2 3">SMS3</strain>
    </source>
</reference>
<dbReference type="KEGG" id="aht:ANTHELSMS3_03247"/>
<keyword evidence="3" id="KW-1185">Reference proteome</keyword>
<dbReference type="OrthoDB" id="7855342at2"/>
<sequence length="126" mass="13724">MKIVKTVAVLTVLGSPAMADQQAVASELLAMWQPQSVAIDGGVLTVVLPQNRISEEMYMAVLTSGLCLGFALNKPLNGLSGVEVLNQYARQGYVLEHGLAPCETWNERPIRSKTTYYEILGATHLY</sequence>
<organism evidence="2 3">
    <name type="scientific">Antarctobacter heliothermus</name>
    <dbReference type="NCBI Taxonomy" id="74033"/>
    <lineage>
        <taxon>Bacteria</taxon>
        <taxon>Pseudomonadati</taxon>
        <taxon>Pseudomonadota</taxon>
        <taxon>Alphaproteobacteria</taxon>
        <taxon>Rhodobacterales</taxon>
        <taxon>Roseobacteraceae</taxon>
        <taxon>Antarctobacter</taxon>
    </lineage>
</organism>
<feature type="chain" id="PRO_5012849776" evidence="1">
    <location>
        <begin position="20"/>
        <end position="126"/>
    </location>
</feature>
<evidence type="ECO:0000313" key="2">
    <source>
        <dbReference type="EMBL" id="ASP21885.1"/>
    </source>
</evidence>
<proteinExistence type="predicted"/>
<dbReference type="EMBL" id="CP022540">
    <property type="protein sequence ID" value="ASP21885.1"/>
    <property type="molecule type" value="Genomic_DNA"/>
</dbReference>
<dbReference type="Proteomes" id="UP000203589">
    <property type="component" value="Chromosome"/>
</dbReference>
<name>A0A222E6R6_9RHOB</name>
<gene>
    <name evidence="2" type="ORF">ANTHELSMS3_03247</name>
</gene>
<accession>A0A222E6R6</accession>
<feature type="signal peptide" evidence="1">
    <location>
        <begin position="1"/>
        <end position="19"/>
    </location>
</feature>